<accession>A0A6A5QU40</accession>
<organism evidence="2 3">
    <name type="scientific">Ampelomyces quisqualis</name>
    <name type="common">Powdery mildew agent</name>
    <dbReference type="NCBI Taxonomy" id="50730"/>
    <lineage>
        <taxon>Eukaryota</taxon>
        <taxon>Fungi</taxon>
        <taxon>Dikarya</taxon>
        <taxon>Ascomycota</taxon>
        <taxon>Pezizomycotina</taxon>
        <taxon>Dothideomycetes</taxon>
        <taxon>Pleosporomycetidae</taxon>
        <taxon>Pleosporales</taxon>
        <taxon>Pleosporineae</taxon>
        <taxon>Phaeosphaeriaceae</taxon>
        <taxon>Ampelomyces</taxon>
    </lineage>
</organism>
<protein>
    <submittedName>
        <fullName evidence="2">Uncharacterized protein</fullName>
    </submittedName>
</protein>
<reference evidence="2" key="1">
    <citation type="journal article" date="2020" name="Stud. Mycol.">
        <title>101 Dothideomycetes genomes: a test case for predicting lifestyles and emergence of pathogens.</title>
        <authorList>
            <person name="Haridas S."/>
            <person name="Albert R."/>
            <person name="Binder M."/>
            <person name="Bloem J."/>
            <person name="Labutti K."/>
            <person name="Salamov A."/>
            <person name="Andreopoulos B."/>
            <person name="Baker S."/>
            <person name="Barry K."/>
            <person name="Bills G."/>
            <person name="Bluhm B."/>
            <person name="Cannon C."/>
            <person name="Castanera R."/>
            <person name="Culley D."/>
            <person name="Daum C."/>
            <person name="Ezra D."/>
            <person name="Gonzalez J."/>
            <person name="Henrissat B."/>
            <person name="Kuo A."/>
            <person name="Liang C."/>
            <person name="Lipzen A."/>
            <person name="Lutzoni F."/>
            <person name="Magnuson J."/>
            <person name="Mondo S."/>
            <person name="Nolan M."/>
            <person name="Ohm R."/>
            <person name="Pangilinan J."/>
            <person name="Park H.-J."/>
            <person name="Ramirez L."/>
            <person name="Alfaro M."/>
            <person name="Sun H."/>
            <person name="Tritt A."/>
            <person name="Yoshinaga Y."/>
            <person name="Zwiers L.-H."/>
            <person name="Turgeon B."/>
            <person name="Goodwin S."/>
            <person name="Spatafora J."/>
            <person name="Crous P."/>
            <person name="Grigoriev I."/>
        </authorList>
    </citation>
    <scope>NUCLEOTIDE SEQUENCE</scope>
    <source>
        <strain evidence="2">HMLAC05119</strain>
    </source>
</reference>
<evidence type="ECO:0000313" key="2">
    <source>
        <dbReference type="EMBL" id="KAF1918942.1"/>
    </source>
</evidence>
<dbReference type="AlphaFoldDB" id="A0A6A5QU40"/>
<keyword evidence="1" id="KW-0732">Signal</keyword>
<dbReference type="Proteomes" id="UP000800096">
    <property type="component" value="Unassembled WGS sequence"/>
</dbReference>
<dbReference type="OrthoDB" id="3793221at2759"/>
<feature type="signal peptide" evidence="1">
    <location>
        <begin position="1"/>
        <end position="19"/>
    </location>
</feature>
<feature type="chain" id="PRO_5025353452" evidence="1">
    <location>
        <begin position="20"/>
        <end position="435"/>
    </location>
</feature>
<proteinExistence type="predicted"/>
<evidence type="ECO:0000313" key="3">
    <source>
        <dbReference type="Proteomes" id="UP000800096"/>
    </source>
</evidence>
<gene>
    <name evidence="2" type="ORF">BDU57DRAFT_124308</name>
</gene>
<keyword evidence="3" id="KW-1185">Reference proteome</keyword>
<sequence length="435" mass="47329">MKLSVIISSLLLYSRPTLALAVSKSTTRSPQVTPLAKREDVPTLTIDPITKYFPSGASSPQPSGTSLQIFPTGIYDNVPEDGLTVALGPELRKQINDAASSKCNSQSFAQECEDVLVSIIQQTDLQPHTKRFGPAVIGLLALGALIGVIMQEQRIHSIGAEIPETLHLSPGDVAKVVSMSDAATFAVTQIGATTTPYTVTWKPAPTSTSPNFITIETLPVDKDDHKAGDIVYRIPKDAAQRISDFLAITGIQDTQNICKGHNMRRADPVQECLQRIQRHAMDLVDTGPANLLQIAQQNIPARPPAGQAIGFPIEMIANEGIPLLIPVYRVVVAHAPPRPDLDMGWDPVVLAKSATAITIAAHAAIFVGQSILEMWIPKDKLTPDLREDRLSCPKDMLCVDDECQGQKEDTNIVGVRPYCKKARHSWRCICAWTWC</sequence>
<evidence type="ECO:0000256" key="1">
    <source>
        <dbReference type="SAM" id="SignalP"/>
    </source>
</evidence>
<name>A0A6A5QU40_AMPQU</name>
<dbReference type="EMBL" id="ML979133">
    <property type="protein sequence ID" value="KAF1918942.1"/>
    <property type="molecule type" value="Genomic_DNA"/>
</dbReference>